<protein>
    <submittedName>
        <fullName evidence="2">Uncharacterized protein</fullName>
    </submittedName>
</protein>
<keyword evidence="1" id="KW-0812">Transmembrane</keyword>
<sequence length="238" mass="26413">MTKKLCGTMTIRKLLIAALIIAAIPALLIAFFVLNLSVIQPWAHSINTERGRKANEAELSDGNVEIHQLAFWVEVEGKRIKVWSELACARKWKTAPKTLKGSGYSRFSYFGLNAAQVRFSTSADTDYVATPRSGLVCNKVANLERDLPLVLGPYDYDVSVEPAMGSCRDFLDTSREDGPVYVIGPLQVRSTRTVPMNEVFTREAYAPDAVDASLEKTNEVLVPDLTDQIEKLDKSLCR</sequence>
<dbReference type="AlphaFoldDB" id="A0A2R8B335"/>
<feature type="transmembrane region" description="Helical" evidence="1">
    <location>
        <begin position="14"/>
        <end position="34"/>
    </location>
</feature>
<name>A0A2R8B335_9RHOB</name>
<keyword evidence="3" id="KW-1185">Reference proteome</keyword>
<organism evidence="2 3">
    <name type="scientific">Albidovulum aquaemixtae</name>
    <dbReference type="NCBI Taxonomy" id="1542388"/>
    <lineage>
        <taxon>Bacteria</taxon>
        <taxon>Pseudomonadati</taxon>
        <taxon>Pseudomonadota</taxon>
        <taxon>Alphaproteobacteria</taxon>
        <taxon>Rhodobacterales</taxon>
        <taxon>Paracoccaceae</taxon>
        <taxon>Albidovulum</taxon>
    </lineage>
</organism>
<evidence type="ECO:0000256" key="1">
    <source>
        <dbReference type="SAM" id="Phobius"/>
    </source>
</evidence>
<accession>A0A2R8B335</accession>
<proteinExistence type="predicted"/>
<reference evidence="2 3" key="1">
    <citation type="submission" date="2018-03" db="EMBL/GenBank/DDBJ databases">
        <authorList>
            <person name="Keele B.F."/>
        </authorList>
    </citation>
    <scope>NUCLEOTIDE SEQUENCE [LARGE SCALE GENOMIC DNA]</scope>
    <source>
        <strain evidence="2 3">CECT 8626</strain>
    </source>
</reference>
<keyword evidence="1" id="KW-1133">Transmembrane helix</keyword>
<evidence type="ECO:0000313" key="3">
    <source>
        <dbReference type="Proteomes" id="UP000244924"/>
    </source>
</evidence>
<dbReference type="EMBL" id="OMOQ01000001">
    <property type="protein sequence ID" value="SPH16985.1"/>
    <property type="molecule type" value="Genomic_DNA"/>
</dbReference>
<gene>
    <name evidence="2" type="ORF">DEA8626_00499</name>
</gene>
<dbReference type="Proteomes" id="UP000244924">
    <property type="component" value="Unassembled WGS sequence"/>
</dbReference>
<keyword evidence="1" id="KW-0472">Membrane</keyword>
<evidence type="ECO:0000313" key="2">
    <source>
        <dbReference type="EMBL" id="SPH16985.1"/>
    </source>
</evidence>
<dbReference type="OrthoDB" id="3902805at2"/>
<dbReference type="RefSeq" id="WP_108851471.1">
    <property type="nucleotide sequence ID" value="NZ_OMOQ01000001.1"/>
</dbReference>